<dbReference type="RefSeq" id="WP_174681238.1">
    <property type="nucleotide sequence ID" value="NZ_JABUQZ010000001.1"/>
</dbReference>
<dbReference type="Gene3D" id="1.10.490.110">
    <property type="entry name" value="Uncharacterized conserved protein DUF2267"/>
    <property type="match status" value="1"/>
</dbReference>
<dbReference type="InterPro" id="IPR018727">
    <property type="entry name" value="DUF2267"/>
</dbReference>
<dbReference type="Proteomes" id="UP001016761">
    <property type="component" value="Unassembled WGS sequence"/>
</dbReference>
<name>A0ABX2LAY2_9EURY</name>
<evidence type="ECO:0000313" key="1">
    <source>
        <dbReference type="EMBL" id="NUC73402.1"/>
    </source>
</evidence>
<gene>
    <name evidence="1" type="ORF">HTZ84_13950</name>
</gene>
<reference evidence="1 2" key="1">
    <citation type="submission" date="2020-06" db="EMBL/GenBank/DDBJ databases">
        <title>Haloterrigena sp. nov., an extremely halophilic archaeon isolated from a saline sediment.</title>
        <authorList>
            <person name="Liu B.-B."/>
        </authorList>
    </citation>
    <scope>NUCLEOTIDE SEQUENCE [LARGE SCALE GENOMIC DNA]</scope>
    <source>
        <strain evidence="1 2">SYSU A558-1</strain>
    </source>
</reference>
<dbReference type="Pfam" id="PF10025">
    <property type="entry name" value="DUF2267"/>
    <property type="match status" value="1"/>
</dbReference>
<dbReference type="EMBL" id="JABUQZ010000001">
    <property type="protein sequence ID" value="NUC73402.1"/>
    <property type="molecule type" value="Genomic_DNA"/>
</dbReference>
<dbReference type="InterPro" id="IPR038282">
    <property type="entry name" value="DUF2267_sf"/>
</dbReference>
<keyword evidence="2" id="KW-1185">Reference proteome</keyword>
<organism evidence="1 2">
    <name type="scientific">Haloterrigena gelatinilytica</name>
    <dbReference type="NCBI Taxonomy" id="2741724"/>
    <lineage>
        <taxon>Archaea</taxon>
        <taxon>Methanobacteriati</taxon>
        <taxon>Methanobacteriota</taxon>
        <taxon>Stenosarchaea group</taxon>
        <taxon>Halobacteria</taxon>
        <taxon>Halobacteriales</taxon>
        <taxon>Natrialbaceae</taxon>
        <taxon>Haloterrigena</taxon>
    </lineage>
</organism>
<proteinExistence type="predicted"/>
<sequence length="135" mass="14511">MQENEFYSLVQEAGHLESMDRAQAASEAVLATLGETLTGGEAEDVAAQLPDELARILEDADHDGAGYDRGAFVDRVGEHLRDTDVEPDDAEQFAEAVTDAVAAALTDGEIQNLKSQLDDGLHPLFEDVTVDPDQL</sequence>
<comment type="caution">
    <text evidence="1">The sequence shown here is derived from an EMBL/GenBank/DDBJ whole genome shotgun (WGS) entry which is preliminary data.</text>
</comment>
<protein>
    <submittedName>
        <fullName evidence="1">DUF2267 domain-containing protein</fullName>
    </submittedName>
</protein>
<accession>A0ABX2LAY2</accession>
<evidence type="ECO:0000313" key="2">
    <source>
        <dbReference type="Proteomes" id="UP001016761"/>
    </source>
</evidence>